<evidence type="ECO:0000313" key="2">
    <source>
        <dbReference type="EMBL" id="URC18092.1"/>
    </source>
</evidence>
<dbReference type="EMBL" id="ON392166">
    <property type="protein sequence ID" value="URC18092.1"/>
    <property type="molecule type" value="Genomic_DNA"/>
</dbReference>
<dbReference type="GeneID" id="80034127"/>
<feature type="compositionally biased region" description="Basic and acidic residues" evidence="1">
    <location>
        <begin position="1"/>
        <end position="13"/>
    </location>
</feature>
<protein>
    <submittedName>
        <fullName evidence="2">Uncharacterized protein</fullName>
    </submittedName>
</protein>
<gene>
    <name evidence="2" type="primary">55</name>
    <name evidence="2" type="ORF">SEA_COLE_55</name>
</gene>
<sequence length="63" mass="7092">MCSLQEHIERDIRAQQAAATDAAQDGPSKNEPAVESVRERPRHPVHIPEHLRSIVTEPAEETR</sequence>
<dbReference type="KEGG" id="vg:80034127"/>
<keyword evidence="3" id="KW-1185">Reference proteome</keyword>
<organism evidence="2 3">
    <name type="scientific">Arthrobacter phage Cole</name>
    <dbReference type="NCBI Taxonomy" id="2944951"/>
    <lineage>
        <taxon>Viruses</taxon>
        <taxon>Duplodnaviria</taxon>
        <taxon>Heunggongvirae</taxon>
        <taxon>Uroviricota</taxon>
        <taxon>Caudoviricetes</taxon>
        <taxon>Daemsvirinae</taxon>
        <taxon>Nanditavirus</taxon>
        <taxon>Nanditavirus cole</taxon>
    </lineage>
</organism>
<feature type="region of interest" description="Disordered" evidence="1">
    <location>
        <begin position="1"/>
        <end position="63"/>
    </location>
</feature>
<dbReference type="Proteomes" id="UP001055786">
    <property type="component" value="Segment"/>
</dbReference>
<accession>A0A9E7E5P7</accession>
<evidence type="ECO:0000256" key="1">
    <source>
        <dbReference type="SAM" id="MobiDB-lite"/>
    </source>
</evidence>
<evidence type="ECO:0000313" key="3">
    <source>
        <dbReference type="Proteomes" id="UP001055786"/>
    </source>
</evidence>
<feature type="compositionally biased region" description="Low complexity" evidence="1">
    <location>
        <begin position="14"/>
        <end position="25"/>
    </location>
</feature>
<name>A0A9E7E5P7_9CAUD</name>
<reference evidence="2" key="1">
    <citation type="submission" date="2022-04" db="EMBL/GenBank/DDBJ databases">
        <authorList>
            <person name="Alexander J."/>
            <person name="Beall E."/>
            <person name="Blank A."/>
            <person name="Christensen S."/>
            <person name="Falteisek K."/>
            <person name="Fields K."/>
            <person name="Fields S."/>
            <person name="Hubble C."/>
            <person name="Johnson G."/>
            <person name="Kaiser C."/>
            <person name="Kowalski P."/>
            <person name="McCafferty N."/>
            <person name="McIver B."/>
            <person name="Montour A."/>
            <person name="Ott P."/>
            <person name="Pennel L."/>
            <person name="Poncelet M."/>
            <person name="Qureshi E."/>
            <person name="Robertson C."/>
            <person name="Saeed A."/>
            <person name="Schulz N."/>
            <person name="Xiong S."/>
            <person name="Klyczek K."/>
            <person name="Garlena R.A."/>
            <person name="Russell D.A."/>
            <person name="Jacobs-Sera D."/>
            <person name="Hatfull G.F."/>
        </authorList>
    </citation>
    <scope>NUCLEOTIDE SEQUENCE</scope>
</reference>
<proteinExistence type="predicted"/>
<dbReference type="RefSeq" id="YP_010761020.1">
    <property type="nucleotide sequence ID" value="NC_073590.1"/>
</dbReference>